<keyword evidence="2" id="KW-1185">Reference proteome</keyword>
<proteinExistence type="predicted"/>
<dbReference type="PANTHER" id="PTHR45088">
    <property type="entry name" value="OSJNBA0022H21.17 PROTEIN"/>
    <property type="match status" value="1"/>
</dbReference>
<sequence length="401" mass="43436">MDWADIDSVRAEWPRAELEPSRDLQQWQRAVAIYEARDDYSSMMQCATMLGNALAHSLYGTGILRGSDLPETAHKVLYCSLCPPPDGQTFADSAQRAARLALTVIRENGWRPPSMGGTEGYFEALIMDRGNRMLLSSAIGPADAPWSGDLRAFFEVPPQPMVGELPPHGQPAGEVVARIAETLRQAEDGDQGSTLYADAMARHAAGDPHGALELYGQAGRLGSVEAMAAAGDLASDLGRTEESDFWYETAASAGHTVSMFNTGAAAYRRQDLATAMQWFQRSAEAGNVEGYAALTQLSSEAGDERSEAYWARLGAEAGHTFCMGRHGLLLAREADGDVPTLRRARDVVEQAADRGDIQAATLAVDLNHQLSDAPRAQRFVTMVVQNGDAEANDRLRRFGYL</sequence>
<protein>
    <submittedName>
        <fullName evidence="1">Sel1 repeat family protein</fullName>
    </submittedName>
</protein>
<dbReference type="InterPro" id="IPR011990">
    <property type="entry name" value="TPR-like_helical_dom_sf"/>
</dbReference>
<dbReference type="AlphaFoldDB" id="A0A3L8NY08"/>
<reference evidence="1 2" key="1">
    <citation type="submission" date="2018-10" db="EMBL/GenBank/DDBJ databases">
        <title>Marmoricola sp. 4Q3S-7 whole genome shotgun sequence.</title>
        <authorList>
            <person name="Li F."/>
        </authorList>
    </citation>
    <scope>NUCLEOTIDE SEQUENCE [LARGE SCALE GENOMIC DNA]</scope>
    <source>
        <strain evidence="1 2">4Q3S-7</strain>
    </source>
</reference>
<dbReference type="PANTHER" id="PTHR45088:SF1">
    <property type="entry name" value="OS04G0476000 PROTEIN"/>
    <property type="match status" value="1"/>
</dbReference>
<name>A0A3L8NY08_9ACTN</name>
<gene>
    <name evidence="1" type="ORF">D9V37_16310</name>
</gene>
<dbReference type="Gene3D" id="1.25.40.10">
    <property type="entry name" value="Tetratricopeptide repeat domain"/>
    <property type="match status" value="1"/>
</dbReference>
<dbReference type="EMBL" id="RDBE01000010">
    <property type="protein sequence ID" value="RLV47711.1"/>
    <property type="molecule type" value="Genomic_DNA"/>
</dbReference>
<organism evidence="1 2">
    <name type="scientific">Nocardioides mangrovicus</name>
    <dbReference type="NCBI Taxonomy" id="2478913"/>
    <lineage>
        <taxon>Bacteria</taxon>
        <taxon>Bacillati</taxon>
        <taxon>Actinomycetota</taxon>
        <taxon>Actinomycetes</taxon>
        <taxon>Propionibacteriales</taxon>
        <taxon>Nocardioidaceae</taxon>
        <taxon>Nocardioides</taxon>
    </lineage>
</organism>
<evidence type="ECO:0000313" key="1">
    <source>
        <dbReference type="EMBL" id="RLV47711.1"/>
    </source>
</evidence>
<comment type="caution">
    <text evidence="1">The sequence shown here is derived from an EMBL/GenBank/DDBJ whole genome shotgun (WGS) entry which is preliminary data.</text>
</comment>
<dbReference type="Proteomes" id="UP000281708">
    <property type="component" value="Unassembled WGS sequence"/>
</dbReference>
<dbReference type="SUPFAM" id="SSF81901">
    <property type="entry name" value="HCP-like"/>
    <property type="match status" value="1"/>
</dbReference>
<dbReference type="InterPro" id="IPR053301">
    <property type="entry name" value="F-box_motif"/>
</dbReference>
<evidence type="ECO:0000313" key="2">
    <source>
        <dbReference type="Proteomes" id="UP000281708"/>
    </source>
</evidence>
<accession>A0A3L8NY08</accession>